<name>A0ABX0Z8S0_9ACTN</name>
<keyword evidence="1" id="KW-0812">Transmembrane</keyword>
<proteinExistence type="predicted"/>
<evidence type="ECO:0000256" key="1">
    <source>
        <dbReference type="SAM" id="Phobius"/>
    </source>
</evidence>
<organism evidence="2 3">
    <name type="scientific">Micromonospora thermarum</name>
    <dbReference type="NCBI Taxonomy" id="2720024"/>
    <lineage>
        <taxon>Bacteria</taxon>
        <taxon>Bacillati</taxon>
        <taxon>Actinomycetota</taxon>
        <taxon>Actinomycetes</taxon>
        <taxon>Micromonosporales</taxon>
        <taxon>Micromonosporaceae</taxon>
        <taxon>Micromonospora</taxon>
    </lineage>
</organism>
<sequence>MRVLTHPRGLPRPRPVATGADPMSRYVAPLGFTLAAVWVAVLFVLANGGH</sequence>
<evidence type="ECO:0000313" key="2">
    <source>
        <dbReference type="EMBL" id="NJP32496.1"/>
    </source>
</evidence>
<comment type="caution">
    <text evidence="2">The sequence shown here is derived from an EMBL/GenBank/DDBJ whole genome shotgun (WGS) entry which is preliminary data.</text>
</comment>
<dbReference type="RefSeq" id="WP_155331292.1">
    <property type="nucleotide sequence ID" value="NZ_JAATEO010000009.1"/>
</dbReference>
<accession>A0ABX0Z8S0</accession>
<dbReference type="Proteomes" id="UP000783871">
    <property type="component" value="Unassembled WGS sequence"/>
</dbReference>
<reference evidence="2 3" key="1">
    <citation type="submission" date="2020-03" db="EMBL/GenBank/DDBJ databases">
        <title>WGS of actinomycetes isolated from Thailand.</title>
        <authorList>
            <person name="Thawai C."/>
        </authorList>
    </citation>
    <scope>NUCLEOTIDE SEQUENCE [LARGE SCALE GENOMIC DNA]</scope>
    <source>
        <strain evidence="2 3">HSS6-12</strain>
    </source>
</reference>
<gene>
    <name evidence="2" type="ORF">HCJ94_11025</name>
</gene>
<dbReference type="EMBL" id="JAATEO010000009">
    <property type="protein sequence ID" value="NJP32496.1"/>
    <property type="molecule type" value="Genomic_DNA"/>
</dbReference>
<keyword evidence="1" id="KW-1133">Transmembrane helix</keyword>
<protein>
    <submittedName>
        <fullName evidence="2">Uncharacterized protein</fullName>
    </submittedName>
</protein>
<keyword evidence="1" id="KW-0472">Membrane</keyword>
<evidence type="ECO:0000313" key="3">
    <source>
        <dbReference type="Proteomes" id="UP000783871"/>
    </source>
</evidence>
<feature type="transmembrane region" description="Helical" evidence="1">
    <location>
        <begin position="26"/>
        <end position="46"/>
    </location>
</feature>
<keyword evidence="3" id="KW-1185">Reference proteome</keyword>